<evidence type="ECO:0008006" key="4">
    <source>
        <dbReference type="Google" id="ProtNLM"/>
    </source>
</evidence>
<comment type="caution">
    <text evidence="2">The sequence shown here is derived from an EMBL/GenBank/DDBJ whole genome shotgun (WGS) entry which is preliminary data.</text>
</comment>
<name>A0A087M7T7_9HYPH</name>
<protein>
    <recommendedName>
        <fullName evidence="4">ABC transporter substrate-binding protein</fullName>
    </recommendedName>
</protein>
<dbReference type="PANTHER" id="PTHR30222:SF17">
    <property type="entry name" value="SPERMIDINE_PUTRESCINE-BINDING PERIPLASMIC PROTEIN"/>
    <property type="match status" value="1"/>
</dbReference>
<dbReference type="AlphaFoldDB" id="A0A087M7T7"/>
<dbReference type="PROSITE" id="PS51318">
    <property type="entry name" value="TAT"/>
    <property type="match status" value="1"/>
</dbReference>
<reference evidence="2 3" key="1">
    <citation type="submission" date="2014-08" db="EMBL/GenBank/DDBJ databases">
        <authorList>
            <person name="Hassan Y.I."/>
            <person name="Lepp D."/>
            <person name="Zhou T."/>
        </authorList>
    </citation>
    <scope>NUCLEOTIDE SEQUENCE [LARGE SCALE GENOMIC DNA]</scope>
    <source>
        <strain evidence="2 3">IFO13584</strain>
    </source>
</reference>
<dbReference type="Gene3D" id="3.40.190.10">
    <property type="entry name" value="Periplasmic binding protein-like II"/>
    <property type="match status" value="1"/>
</dbReference>
<evidence type="ECO:0000256" key="1">
    <source>
        <dbReference type="ARBA" id="ARBA00022729"/>
    </source>
</evidence>
<dbReference type="SUPFAM" id="SSF53850">
    <property type="entry name" value="Periplasmic binding protein-like II"/>
    <property type="match status" value="1"/>
</dbReference>
<gene>
    <name evidence="2" type="ORF">JP75_02075</name>
</gene>
<dbReference type="STRING" id="46914.JP75_02075"/>
<dbReference type="RefSeq" id="WP_035078317.1">
    <property type="nucleotide sequence ID" value="NZ_JQGC01000001.1"/>
</dbReference>
<keyword evidence="3" id="KW-1185">Reference proteome</keyword>
<proteinExistence type="predicted"/>
<dbReference type="PANTHER" id="PTHR30222">
    <property type="entry name" value="SPERMIDINE/PUTRESCINE-BINDING PERIPLASMIC PROTEIN"/>
    <property type="match status" value="1"/>
</dbReference>
<dbReference type="NCBIfam" id="TIGR01409">
    <property type="entry name" value="TAT_signal_seq"/>
    <property type="match status" value="1"/>
</dbReference>
<keyword evidence="1" id="KW-0732">Signal</keyword>
<accession>A0A087M7T7</accession>
<dbReference type="OrthoDB" id="9812255at2"/>
<evidence type="ECO:0000313" key="2">
    <source>
        <dbReference type="EMBL" id="KFL32940.1"/>
    </source>
</evidence>
<dbReference type="EMBL" id="JQGC01000001">
    <property type="protein sequence ID" value="KFL32940.1"/>
    <property type="molecule type" value="Genomic_DNA"/>
</dbReference>
<dbReference type="InterPro" id="IPR006311">
    <property type="entry name" value="TAT_signal"/>
</dbReference>
<evidence type="ECO:0000313" key="3">
    <source>
        <dbReference type="Proteomes" id="UP000028981"/>
    </source>
</evidence>
<sequence length="435" mass="47080">MANDTSNSGKAGLTRRTVLKGAAAVAGAAVGSGVITGFPTIWAQNIKDIVIRQMGSSGDTNKALEDAANADLPFRVQVTALDPSSVVARGISQTDTWDVLSDGTADLPLFWPAKSFQPIEKKRLNWWGDVSPIFTSGRATPEAKYGQGANPFNVINADGPGIDSKMVAEETEWLTGAPALHNADTLGIRPDLVGREINSWADLLSPEYKGRAAICAIPSVGMVDAAIALEAAGLVTYANKGNMTKEEIDATIENLIRLKREGHFRAFWSAYEESVNLMVGGETVIQSMWAPAVASVRAQGVPCVFQNLPEGYRCWAVALYINAKADGLLKDAIYEYLNWYHEAGKVGASFTLRGYYSAAPNTVRKVITPAQWDYFIEGKPASEDILDANGNVIEKTGGLRTGGSYYERLSNPAVWNSIMDENQYQIARWNEFLAT</sequence>
<dbReference type="InterPro" id="IPR019546">
    <property type="entry name" value="TAT_signal_bac_arc"/>
</dbReference>
<organism evidence="2 3">
    <name type="scientific">Devosia riboflavina</name>
    <dbReference type="NCBI Taxonomy" id="46914"/>
    <lineage>
        <taxon>Bacteria</taxon>
        <taxon>Pseudomonadati</taxon>
        <taxon>Pseudomonadota</taxon>
        <taxon>Alphaproteobacteria</taxon>
        <taxon>Hyphomicrobiales</taxon>
        <taxon>Devosiaceae</taxon>
        <taxon>Devosia</taxon>
    </lineage>
</organism>
<dbReference type="Proteomes" id="UP000028981">
    <property type="component" value="Unassembled WGS sequence"/>
</dbReference>